<evidence type="ECO:0000313" key="1">
    <source>
        <dbReference type="EMBL" id="CAB4548252.1"/>
    </source>
</evidence>
<name>A0A6J6CA37_9ZZZZ</name>
<reference evidence="1" key="1">
    <citation type="submission" date="2020-05" db="EMBL/GenBank/DDBJ databases">
        <authorList>
            <person name="Chiriac C."/>
            <person name="Salcher M."/>
            <person name="Ghai R."/>
            <person name="Kavagutti S V."/>
        </authorList>
    </citation>
    <scope>NUCLEOTIDE SEQUENCE</scope>
</reference>
<gene>
    <name evidence="1" type="ORF">UFOPK1440_00944</name>
</gene>
<accession>A0A6J6CA37</accession>
<dbReference type="AlphaFoldDB" id="A0A6J6CA37"/>
<organism evidence="1">
    <name type="scientific">freshwater metagenome</name>
    <dbReference type="NCBI Taxonomy" id="449393"/>
    <lineage>
        <taxon>unclassified sequences</taxon>
        <taxon>metagenomes</taxon>
        <taxon>ecological metagenomes</taxon>
    </lineage>
</organism>
<protein>
    <submittedName>
        <fullName evidence="1">Unannotated protein</fullName>
    </submittedName>
</protein>
<dbReference type="EMBL" id="CAEZSP010000056">
    <property type="protein sequence ID" value="CAB4548252.1"/>
    <property type="molecule type" value="Genomic_DNA"/>
</dbReference>
<sequence length="94" mass="10873">MDTHLTLSDFRQRWNEVLDHLERANRIAWLAFFDARLESFDNGRLTLDYSDPAKLGGGHNYAEARIRLAPQLQSVIRDVLGINVVIIEKINERP</sequence>
<proteinExistence type="predicted"/>